<keyword evidence="4" id="KW-1185">Reference proteome</keyword>
<feature type="chain" id="PRO_5011744731" evidence="2">
    <location>
        <begin position="24"/>
        <end position="272"/>
    </location>
</feature>
<feature type="signal peptide" evidence="2">
    <location>
        <begin position="1"/>
        <end position="23"/>
    </location>
</feature>
<dbReference type="STRING" id="1125876.SAMN05443292_2809"/>
<name>A0A1I3IVX5_9FLAO</name>
<dbReference type="EMBL" id="FOQT01000005">
    <property type="protein sequence ID" value="SFI52057.1"/>
    <property type="molecule type" value="Genomic_DNA"/>
</dbReference>
<dbReference type="OrthoDB" id="1425128at2"/>
<organism evidence="3 4">
    <name type="scientific">Halpernia frigidisoli</name>
    <dbReference type="NCBI Taxonomy" id="1125876"/>
    <lineage>
        <taxon>Bacteria</taxon>
        <taxon>Pseudomonadati</taxon>
        <taxon>Bacteroidota</taxon>
        <taxon>Flavobacteriia</taxon>
        <taxon>Flavobacteriales</taxon>
        <taxon>Weeksellaceae</taxon>
        <taxon>Chryseobacterium group</taxon>
        <taxon>Halpernia</taxon>
    </lineage>
</organism>
<proteinExistence type="predicted"/>
<evidence type="ECO:0000256" key="1">
    <source>
        <dbReference type="ARBA" id="ARBA00022729"/>
    </source>
</evidence>
<dbReference type="Proteomes" id="UP000198931">
    <property type="component" value="Unassembled WGS sequence"/>
</dbReference>
<accession>A0A1I3IVX5</accession>
<protein>
    <submittedName>
        <fullName evidence="3">Por secretion system C-terminal sorting domain-containing protein</fullName>
    </submittedName>
</protein>
<dbReference type="InterPro" id="IPR026444">
    <property type="entry name" value="Secre_tail"/>
</dbReference>
<gene>
    <name evidence="3" type="ORF">SAMN05443292_2809</name>
</gene>
<sequence length="272" mass="28416">MKKQLLFLAFTVATSLFSLKAQTKVYDFSNDTATWPISAGIGTSDIVKNGLGLHPIATNTNFAAITNSSQATFSDGYVATGNRLQTNGGGSPTAGTFTPTQRYFFVQVDAGCTVKAWYKSGSGGAVRTVNVSNGGSVLYGSVATVPTASPVDSAILTVNVPVAGTFYIYTDAAINFYKIEVSGANVTTTLASNTLATNDVKAKNPSKIYTTAGVVHVSNITADSKVSVFTSDGRLVKSVDTKTSTDLPLKAGFYIVNIVSEKGTLSQKVLVK</sequence>
<dbReference type="RefSeq" id="WP_090082240.1">
    <property type="nucleotide sequence ID" value="NZ_FOQT01000005.1"/>
</dbReference>
<evidence type="ECO:0000313" key="3">
    <source>
        <dbReference type="EMBL" id="SFI52057.1"/>
    </source>
</evidence>
<dbReference type="AlphaFoldDB" id="A0A1I3IVX5"/>
<keyword evidence="1 2" id="KW-0732">Signal</keyword>
<dbReference type="NCBIfam" id="TIGR04183">
    <property type="entry name" value="Por_Secre_tail"/>
    <property type="match status" value="1"/>
</dbReference>
<dbReference type="SUPFAM" id="SSF50960">
    <property type="entry name" value="TolB, C-terminal domain"/>
    <property type="match status" value="1"/>
</dbReference>
<evidence type="ECO:0000256" key="2">
    <source>
        <dbReference type="SAM" id="SignalP"/>
    </source>
</evidence>
<evidence type="ECO:0000313" key="4">
    <source>
        <dbReference type="Proteomes" id="UP000198931"/>
    </source>
</evidence>
<reference evidence="3 4" key="1">
    <citation type="submission" date="2016-10" db="EMBL/GenBank/DDBJ databases">
        <authorList>
            <person name="de Groot N.N."/>
        </authorList>
    </citation>
    <scope>NUCLEOTIDE SEQUENCE [LARGE SCALE GENOMIC DNA]</scope>
    <source>
        <strain evidence="3 4">DSM 26000</strain>
    </source>
</reference>